<comment type="similarity">
    <text evidence="1">Belongs to the peptidase C48 family.</text>
</comment>
<dbReference type="GO" id="GO:0008234">
    <property type="term" value="F:cysteine-type peptidase activity"/>
    <property type="evidence" value="ECO:0007669"/>
    <property type="project" value="InterPro"/>
</dbReference>
<protein>
    <submittedName>
        <fullName evidence="5">Ubiquitin-like-specific protease 2B</fullName>
    </submittedName>
</protein>
<evidence type="ECO:0000256" key="1">
    <source>
        <dbReference type="ARBA" id="ARBA00005234"/>
    </source>
</evidence>
<dbReference type="Gene3D" id="1.10.418.20">
    <property type="match status" value="2"/>
</dbReference>
<sequence length="504" mass="57462">MVVDLSIASAIPARYLLKNLSQIKLEFNPLKLHALLSLSSRVHLFDHTNMEVDNYYMETKLTFSQCYIQISDSTASVQKGEEIKWAVDDLIAINCYLFPGSEVIIIKLCAVSSNAGPSNLISCTSGIEELKIAVVDSNWFLKHKQITYLNEKYFAIWNTTVSRMDVHDNENFPLGPRSYFSNFEESSVKVVYPKGDPDAVCLSMRDVDLLKPCTFINDTIVDFYIQYLKSKIQLVDMDKNPSSVSNAKAAFRRVLKEPDKSLKVPCILHMDSIKGYHSGLENLFQSYLWEEWKERQKDTCGVDLSSRFLKMSFLPVELPQQENSYDCGLFLLHYLELFLAEAPFNFNPFKLNKYSNFLKLDWFLPTEAYLKRTFIQSLIFELVENENHSSREGLSSNQRIESAVLSAASALDPQSFNPSSMVLKELVEQGAMAGTLLEHCQSLDEQSSDHCLNCCHGPSCASDYAECIAIVENYRRRGKNNNNAAIENYFVNGEEQPAKKRRQR</sequence>
<evidence type="ECO:0000256" key="2">
    <source>
        <dbReference type="ARBA" id="ARBA00022670"/>
    </source>
</evidence>
<comment type="caution">
    <text evidence="5">The sequence shown here is derived from an EMBL/GenBank/DDBJ whole genome shotgun (WGS) entry which is preliminary data.</text>
</comment>
<dbReference type="InterPro" id="IPR057375">
    <property type="entry name" value="ULP2A/B_PH"/>
</dbReference>
<dbReference type="Gene3D" id="3.30.310.130">
    <property type="entry name" value="Ubiquitin-related"/>
    <property type="match status" value="1"/>
</dbReference>
<dbReference type="GO" id="GO:0006508">
    <property type="term" value="P:proteolysis"/>
    <property type="evidence" value="ECO:0007669"/>
    <property type="project" value="UniProtKB-KW"/>
</dbReference>
<dbReference type="InterPro" id="IPR003653">
    <property type="entry name" value="Peptidase_C48_C"/>
</dbReference>
<dbReference type="STRING" id="157652.A0A371GFT6"/>
<feature type="non-terminal residue" evidence="5">
    <location>
        <position position="1"/>
    </location>
</feature>
<name>A0A371GFT6_MUCPR</name>
<keyword evidence="6" id="KW-1185">Reference proteome</keyword>
<feature type="domain" description="Ubiquitin-like protease family profile" evidence="4">
    <location>
        <begin position="200"/>
        <end position="338"/>
    </location>
</feature>
<dbReference type="Pfam" id="PF25352">
    <property type="entry name" value="PH_ULP"/>
    <property type="match status" value="1"/>
</dbReference>
<dbReference type="Proteomes" id="UP000257109">
    <property type="component" value="Unassembled WGS sequence"/>
</dbReference>
<dbReference type="InterPro" id="IPR038765">
    <property type="entry name" value="Papain-like_cys_pep_sf"/>
</dbReference>
<evidence type="ECO:0000259" key="4">
    <source>
        <dbReference type="PROSITE" id="PS50600"/>
    </source>
</evidence>
<keyword evidence="3" id="KW-0378">Hydrolase</keyword>
<dbReference type="Pfam" id="PF02902">
    <property type="entry name" value="Peptidase_C48"/>
    <property type="match status" value="1"/>
</dbReference>
<evidence type="ECO:0000313" key="6">
    <source>
        <dbReference type="Proteomes" id="UP000257109"/>
    </source>
</evidence>
<proteinExistence type="inferred from homology"/>
<dbReference type="PANTHER" id="PTHR47764:SF2">
    <property type="entry name" value="UBIQUITIN-LIKE PROTEASE FAMILY PROFILE DOMAIN-CONTAINING PROTEIN"/>
    <property type="match status" value="1"/>
</dbReference>
<gene>
    <name evidence="5" type="primary">ULP2B</name>
    <name evidence="5" type="ORF">CR513_28860</name>
</gene>
<keyword evidence="2 5" id="KW-0645">Protease</keyword>
<accession>A0A371GFT6</accession>
<dbReference type="AlphaFoldDB" id="A0A371GFT6"/>
<dbReference type="PANTHER" id="PTHR47764">
    <property type="entry name" value="UBIQUITIN-LIKE-SPECIFIC PROTEASE 2B-RELATED"/>
    <property type="match status" value="1"/>
</dbReference>
<reference evidence="5" key="1">
    <citation type="submission" date="2018-05" db="EMBL/GenBank/DDBJ databases">
        <title>Draft genome of Mucuna pruriens seed.</title>
        <authorList>
            <person name="Nnadi N.E."/>
            <person name="Vos R."/>
            <person name="Hasami M.H."/>
            <person name="Devisetty U.K."/>
            <person name="Aguiy J.C."/>
        </authorList>
    </citation>
    <scope>NUCLEOTIDE SEQUENCE [LARGE SCALE GENOMIC DNA]</scope>
    <source>
        <strain evidence="5">JCA_2017</strain>
    </source>
</reference>
<dbReference type="PROSITE" id="PS50600">
    <property type="entry name" value="ULP_PROTEASE"/>
    <property type="match status" value="1"/>
</dbReference>
<evidence type="ECO:0000313" key="5">
    <source>
        <dbReference type="EMBL" id="RDX89418.1"/>
    </source>
</evidence>
<dbReference type="OrthoDB" id="442460at2759"/>
<organism evidence="5 6">
    <name type="scientific">Mucuna pruriens</name>
    <name type="common">Velvet bean</name>
    <name type="synonym">Dolichos pruriens</name>
    <dbReference type="NCBI Taxonomy" id="157652"/>
    <lineage>
        <taxon>Eukaryota</taxon>
        <taxon>Viridiplantae</taxon>
        <taxon>Streptophyta</taxon>
        <taxon>Embryophyta</taxon>
        <taxon>Tracheophyta</taxon>
        <taxon>Spermatophyta</taxon>
        <taxon>Magnoliopsida</taxon>
        <taxon>eudicotyledons</taxon>
        <taxon>Gunneridae</taxon>
        <taxon>Pentapetalae</taxon>
        <taxon>rosids</taxon>
        <taxon>fabids</taxon>
        <taxon>Fabales</taxon>
        <taxon>Fabaceae</taxon>
        <taxon>Papilionoideae</taxon>
        <taxon>50 kb inversion clade</taxon>
        <taxon>NPAAA clade</taxon>
        <taxon>indigoferoid/millettioid clade</taxon>
        <taxon>Phaseoleae</taxon>
        <taxon>Mucuna</taxon>
    </lineage>
</organism>
<evidence type="ECO:0000256" key="3">
    <source>
        <dbReference type="ARBA" id="ARBA00022801"/>
    </source>
</evidence>
<dbReference type="SUPFAM" id="SSF54001">
    <property type="entry name" value="Cysteine proteinases"/>
    <property type="match status" value="1"/>
</dbReference>
<dbReference type="EMBL" id="QJKJ01005676">
    <property type="protein sequence ID" value="RDX89418.1"/>
    <property type="molecule type" value="Genomic_DNA"/>
</dbReference>